<organism evidence="2 3">
    <name type="scientific">Fukomys damarensis</name>
    <name type="common">Damaraland mole rat</name>
    <name type="synonym">Cryptomys damarensis</name>
    <dbReference type="NCBI Taxonomy" id="885580"/>
    <lineage>
        <taxon>Eukaryota</taxon>
        <taxon>Metazoa</taxon>
        <taxon>Chordata</taxon>
        <taxon>Craniata</taxon>
        <taxon>Vertebrata</taxon>
        <taxon>Euteleostomi</taxon>
        <taxon>Mammalia</taxon>
        <taxon>Eutheria</taxon>
        <taxon>Euarchontoglires</taxon>
        <taxon>Glires</taxon>
        <taxon>Rodentia</taxon>
        <taxon>Hystricomorpha</taxon>
        <taxon>Bathyergidae</taxon>
        <taxon>Fukomys</taxon>
    </lineage>
</organism>
<accession>A0A091DD52</accession>
<dbReference type="InterPro" id="IPR020984">
    <property type="entry name" value="Speedy"/>
</dbReference>
<name>A0A091DD52_FUKDA</name>
<gene>
    <name evidence="2" type="ORF">H920_08527</name>
</gene>
<proteinExistence type="inferred from homology"/>
<dbReference type="STRING" id="885580.ENSFDAP00000009006"/>
<evidence type="ECO:0000256" key="1">
    <source>
        <dbReference type="ARBA" id="ARBA00010932"/>
    </source>
</evidence>
<dbReference type="PANTHER" id="PTHR31156">
    <property type="entry name" value="WBSCR19-LIKE PROTEIN"/>
    <property type="match status" value="1"/>
</dbReference>
<dbReference type="Pfam" id="PF11357">
    <property type="entry name" value="Spy1"/>
    <property type="match status" value="1"/>
</dbReference>
<dbReference type="EMBL" id="KN122512">
    <property type="protein sequence ID" value="KFO30079.1"/>
    <property type="molecule type" value="Genomic_DNA"/>
</dbReference>
<dbReference type="Proteomes" id="UP000028990">
    <property type="component" value="Unassembled WGS sequence"/>
</dbReference>
<comment type="similarity">
    <text evidence="1">Belongs to the Speedy/Ringo family.</text>
</comment>
<dbReference type="InterPro" id="IPR057742">
    <property type="entry name" value="Speedy_E"/>
</dbReference>
<protein>
    <submittedName>
        <fullName evidence="2">Speedy protein B</fullName>
    </submittedName>
</protein>
<keyword evidence="3" id="KW-1185">Reference proteome</keyword>
<evidence type="ECO:0000313" key="3">
    <source>
        <dbReference type="Proteomes" id="UP000028990"/>
    </source>
</evidence>
<sequence length="105" mass="12930">MVIVYFSRAGLFPWQYQRIHFFLALYLANDIEEDDELQKLHMFFFLYGRNMARIPKFYKLRQEFICCMDWDLRVTREECEEIQAYDPGLWVWRRDRTCTVGSLEP</sequence>
<reference evidence="2 3" key="1">
    <citation type="submission" date="2013-11" db="EMBL/GenBank/DDBJ databases">
        <title>The Damaraland mole rat (Fukomys damarensis) genome and evolution of African mole rats.</title>
        <authorList>
            <person name="Gladyshev V.N."/>
            <person name="Fang X."/>
        </authorList>
    </citation>
    <scope>NUCLEOTIDE SEQUENCE [LARGE SCALE GENOMIC DNA]</scope>
    <source>
        <tissue evidence="2">Liver</tissue>
    </source>
</reference>
<evidence type="ECO:0000313" key="2">
    <source>
        <dbReference type="EMBL" id="KFO30079.1"/>
    </source>
</evidence>
<dbReference type="GO" id="GO:0019901">
    <property type="term" value="F:protein kinase binding"/>
    <property type="evidence" value="ECO:0007669"/>
    <property type="project" value="InterPro"/>
</dbReference>
<dbReference type="AlphaFoldDB" id="A0A091DD52"/>